<evidence type="ECO:0000256" key="1">
    <source>
        <dbReference type="SAM" id="MobiDB-lite"/>
    </source>
</evidence>
<feature type="compositionally biased region" description="Basic and acidic residues" evidence="1">
    <location>
        <begin position="36"/>
        <end position="48"/>
    </location>
</feature>
<evidence type="ECO:0000313" key="2">
    <source>
        <dbReference type="EMBL" id="VDL75898.1"/>
    </source>
</evidence>
<reference evidence="4" key="1">
    <citation type="submission" date="2017-02" db="UniProtKB">
        <authorList>
            <consortium name="WormBaseParasite"/>
        </authorList>
    </citation>
    <scope>IDENTIFICATION</scope>
</reference>
<name>A0A0N4Y7Z6_NIPBR</name>
<keyword evidence="3" id="KW-1185">Reference proteome</keyword>
<dbReference type="WBParaSite" id="NBR_0001230801-mRNA-1">
    <property type="protein sequence ID" value="NBR_0001230801-mRNA-1"/>
    <property type="gene ID" value="NBR_0001230801"/>
</dbReference>
<gene>
    <name evidence="2" type="ORF">NBR_LOCUS12309</name>
</gene>
<feature type="region of interest" description="Disordered" evidence="1">
    <location>
        <begin position="36"/>
        <end position="91"/>
    </location>
</feature>
<accession>A0A0N4Y7Z6</accession>
<organism evidence="4">
    <name type="scientific">Nippostrongylus brasiliensis</name>
    <name type="common">Rat hookworm</name>
    <dbReference type="NCBI Taxonomy" id="27835"/>
    <lineage>
        <taxon>Eukaryota</taxon>
        <taxon>Metazoa</taxon>
        <taxon>Ecdysozoa</taxon>
        <taxon>Nematoda</taxon>
        <taxon>Chromadorea</taxon>
        <taxon>Rhabditida</taxon>
        <taxon>Rhabditina</taxon>
        <taxon>Rhabditomorpha</taxon>
        <taxon>Strongyloidea</taxon>
        <taxon>Heligmosomidae</taxon>
        <taxon>Nippostrongylus</taxon>
    </lineage>
</organism>
<reference evidence="2 3" key="2">
    <citation type="submission" date="2018-11" db="EMBL/GenBank/DDBJ databases">
        <authorList>
            <consortium name="Pathogen Informatics"/>
        </authorList>
    </citation>
    <scope>NUCLEOTIDE SEQUENCE [LARGE SCALE GENOMIC DNA]</scope>
</reference>
<proteinExistence type="predicted"/>
<dbReference type="EMBL" id="UYSL01020718">
    <property type="protein sequence ID" value="VDL75898.1"/>
    <property type="molecule type" value="Genomic_DNA"/>
</dbReference>
<evidence type="ECO:0000313" key="3">
    <source>
        <dbReference type="Proteomes" id="UP000271162"/>
    </source>
</evidence>
<sequence>MRKSCCTPLRHAITCWTGSAVSHSDSTTFEKSKCHTEFSHIVPPEKEPPPPPRPTSWDKELQLDSVGDSASTSIKTSGETRALPSGPVSRRGRQGLKVETIYCSIIHL</sequence>
<dbReference type="AlphaFoldDB" id="A0A0N4Y7Z6"/>
<dbReference type="Proteomes" id="UP000271162">
    <property type="component" value="Unassembled WGS sequence"/>
</dbReference>
<evidence type="ECO:0000313" key="4">
    <source>
        <dbReference type="WBParaSite" id="NBR_0001230801-mRNA-1"/>
    </source>
</evidence>
<feature type="compositionally biased region" description="Polar residues" evidence="1">
    <location>
        <begin position="68"/>
        <end position="79"/>
    </location>
</feature>
<protein>
    <submittedName>
        <fullName evidence="4">Chromosome 12 open reading frame 45</fullName>
    </submittedName>
</protein>